<keyword evidence="3" id="KW-0862">Zinc</keyword>
<reference evidence="7" key="1">
    <citation type="submission" date="2021-01" db="UniProtKB">
        <authorList>
            <consortium name="EnsemblPlants"/>
        </authorList>
    </citation>
    <scope>IDENTIFICATION</scope>
</reference>
<dbReference type="InterPro" id="IPR013083">
    <property type="entry name" value="Znf_RING/FYVE/PHD"/>
</dbReference>
<evidence type="ECO:0000256" key="4">
    <source>
        <dbReference type="PROSITE-ProRule" id="PRU00175"/>
    </source>
</evidence>
<protein>
    <recommendedName>
        <fullName evidence="6">RING-type domain-containing protein</fullName>
    </recommendedName>
</protein>
<evidence type="ECO:0000256" key="5">
    <source>
        <dbReference type="SAM" id="MobiDB-lite"/>
    </source>
</evidence>
<evidence type="ECO:0000313" key="8">
    <source>
        <dbReference type="Proteomes" id="UP000594263"/>
    </source>
</evidence>
<feature type="compositionally biased region" description="Low complexity" evidence="5">
    <location>
        <begin position="12"/>
        <end position="23"/>
    </location>
</feature>
<feature type="region of interest" description="Disordered" evidence="5">
    <location>
        <begin position="1"/>
        <end position="25"/>
    </location>
</feature>
<organism evidence="7 8">
    <name type="scientific">Kalanchoe fedtschenkoi</name>
    <name type="common">Lavender scallops</name>
    <name type="synonym">South American air plant</name>
    <dbReference type="NCBI Taxonomy" id="63787"/>
    <lineage>
        <taxon>Eukaryota</taxon>
        <taxon>Viridiplantae</taxon>
        <taxon>Streptophyta</taxon>
        <taxon>Embryophyta</taxon>
        <taxon>Tracheophyta</taxon>
        <taxon>Spermatophyta</taxon>
        <taxon>Magnoliopsida</taxon>
        <taxon>eudicotyledons</taxon>
        <taxon>Gunneridae</taxon>
        <taxon>Pentapetalae</taxon>
        <taxon>Saxifragales</taxon>
        <taxon>Crassulaceae</taxon>
        <taxon>Kalanchoe</taxon>
    </lineage>
</organism>
<dbReference type="FunFam" id="3.30.40.10:FF:000239">
    <property type="entry name" value="probable BOI-related E3 ubiquitin-protein ligase 2"/>
    <property type="match status" value="1"/>
</dbReference>
<feature type="domain" description="RING-type" evidence="6">
    <location>
        <begin position="287"/>
        <end position="322"/>
    </location>
</feature>
<keyword evidence="2 4" id="KW-0863">Zinc-finger</keyword>
<evidence type="ECO:0000256" key="1">
    <source>
        <dbReference type="ARBA" id="ARBA00022723"/>
    </source>
</evidence>
<dbReference type="Gene3D" id="3.30.40.10">
    <property type="entry name" value="Zinc/RING finger domain, C3HC4 (zinc finger)"/>
    <property type="match status" value="1"/>
</dbReference>
<dbReference type="InterPro" id="IPR001841">
    <property type="entry name" value="Znf_RING"/>
</dbReference>
<keyword evidence="8" id="KW-1185">Reference proteome</keyword>
<feature type="compositionally biased region" description="Basic and acidic residues" evidence="5">
    <location>
        <begin position="245"/>
        <end position="255"/>
    </location>
</feature>
<accession>A0A7N0SXK9</accession>
<name>A0A7N0SXK9_KALFE</name>
<sequence>MAMPPNELPIMPQQQPQDQPQQQLAAHSLRNMQATGGRVGRFMSDGNHLGDQPRPYAAPFVVAGLVPVPPSGAVDDNTGGRNLQFGLVAEPERRNQDEQNFFQNNLPISSQVPVSTGLGLALNNWQMCIPEDNGFLSLIRQELGEELGQQEVVTSRFLNLQANRLRHAVVQKMHEHQMKIVLLAENRFSNKWQEKDSELRTVTLNNMILEKEMDEERMRLDLWQQRSKHNETWTSALRQRLKELQDQNGGKKEGFGDDTASGRSGRGPTDIYFLPKEHSVMREFTTCKGCRQKEVCMLLLPCRHICLCKECESNVSLCPLCHSPKRFGLEVSV</sequence>
<dbReference type="PANTHER" id="PTHR42647">
    <property type="entry name" value="SBP (S-RIBONUCLEASE BINDING PROTEIN) FAMILY PROTEIN"/>
    <property type="match status" value="1"/>
</dbReference>
<proteinExistence type="predicted"/>
<dbReference type="Pfam" id="PF13920">
    <property type="entry name" value="zf-C3HC4_3"/>
    <property type="match status" value="1"/>
</dbReference>
<dbReference type="AlphaFoldDB" id="A0A7N0SXK9"/>
<dbReference type="Proteomes" id="UP000594263">
    <property type="component" value="Unplaced"/>
</dbReference>
<dbReference type="GO" id="GO:0008270">
    <property type="term" value="F:zinc ion binding"/>
    <property type="evidence" value="ECO:0007669"/>
    <property type="project" value="UniProtKB-KW"/>
</dbReference>
<feature type="region of interest" description="Disordered" evidence="5">
    <location>
        <begin position="245"/>
        <end position="268"/>
    </location>
</feature>
<evidence type="ECO:0000256" key="2">
    <source>
        <dbReference type="ARBA" id="ARBA00022771"/>
    </source>
</evidence>
<evidence type="ECO:0000313" key="7">
    <source>
        <dbReference type="EnsemblPlants" id="Kaladp0011s1222.1.v1.1"/>
    </source>
</evidence>
<dbReference type="EnsemblPlants" id="Kaladp0011s1222.1.v1.1">
    <property type="protein sequence ID" value="Kaladp0011s1222.1.v1.1"/>
    <property type="gene ID" value="Kaladp0011s1222.v1.1"/>
</dbReference>
<dbReference type="Gramene" id="Kaladp0011s1222.1.v1.1">
    <property type="protein sequence ID" value="Kaladp0011s1222.1.v1.1"/>
    <property type="gene ID" value="Kaladp0011s1222.v1.1"/>
</dbReference>
<evidence type="ECO:0000256" key="3">
    <source>
        <dbReference type="ARBA" id="ARBA00022833"/>
    </source>
</evidence>
<dbReference type="CDD" id="cd16649">
    <property type="entry name" value="mRING-HC-C3HC5_CGRF1-like"/>
    <property type="match status" value="1"/>
</dbReference>
<dbReference type="PROSITE" id="PS50089">
    <property type="entry name" value="ZF_RING_2"/>
    <property type="match status" value="1"/>
</dbReference>
<dbReference type="PANTHER" id="PTHR42647:SF10">
    <property type="entry name" value="F2G19.2"/>
    <property type="match status" value="1"/>
</dbReference>
<evidence type="ECO:0000259" key="6">
    <source>
        <dbReference type="PROSITE" id="PS50089"/>
    </source>
</evidence>
<keyword evidence="1" id="KW-0479">Metal-binding</keyword>
<dbReference type="OMA" id="WPRESNM"/>
<dbReference type="GO" id="GO:0004842">
    <property type="term" value="F:ubiquitin-protein transferase activity"/>
    <property type="evidence" value="ECO:0007669"/>
    <property type="project" value="TreeGrafter"/>
</dbReference>